<feature type="transmembrane region" description="Helical" evidence="1">
    <location>
        <begin position="166"/>
        <end position="187"/>
    </location>
</feature>
<dbReference type="GO" id="GO:0003677">
    <property type="term" value="F:DNA binding"/>
    <property type="evidence" value="ECO:0007669"/>
    <property type="project" value="InterPro"/>
</dbReference>
<name>L7KPC7_9ACTN</name>
<dbReference type="EMBL" id="BANR01000015">
    <property type="protein sequence ID" value="GAC49548.1"/>
    <property type="molecule type" value="Genomic_DNA"/>
</dbReference>
<keyword evidence="1" id="KW-0812">Transmembrane</keyword>
<evidence type="ECO:0000256" key="1">
    <source>
        <dbReference type="SAM" id="Phobius"/>
    </source>
</evidence>
<keyword evidence="1" id="KW-1133">Transmembrane helix</keyword>
<proteinExistence type="predicted"/>
<accession>L7KPC7</accession>
<feature type="transmembrane region" description="Helical" evidence="1">
    <location>
        <begin position="199"/>
        <end position="222"/>
    </location>
</feature>
<feature type="domain" description="Restriction endonuclease type IV Mrr" evidence="2">
    <location>
        <begin position="19"/>
        <end position="114"/>
    </location>
</feature>
<organism evidence="3 4">
    <name type="scientific">Gordonia aichiensis NBRC 108223</name>
    <dbReference type="NCBI Taxonomy" id="1220583"/>
    <lineage>
        <taxon>Bacteria</taxon>
        <taxon>Bacillati</taxon>
        <taxon>Actinomycetota</taxon>
        <taxon>Actinomycetes</taxon>
        <taxon>Mycobacteriales</taxon>
        <taxon>Gordoniaceae</taxon>
        <taxon>Gordonia</taxon>
    </lineage>
</organism>
<dbReference type="OrthoDB" id="3764233at2"/>
<reference evidence="3 4" key="1">
    <citation type="submission" date="2012-12" db="EMBL/GenBank/DDBJ databases">
        <title>Whole genome shotgun sequence of Gordonia aichiensis NBRC 108223.</title>
        <authorList>
            <person name="Isaki-Nakamura S."/>
            <person name="Hosoyama A."/>
            <person name="Tsuchikane K."/>
            <person name="Ando Y."/>
            <person name="Baba S."/>
            <person name="Ohji S."/>
            <person name="Hamada M."/>
            <person name="Tamura T."/>
            <person name="Yamazoe A."/>
            <person name="Yamazaki S."/>
            <person name="Fujita N."/>
        </authorList>
    </citation>
    <scope>NUCLEOTIDE SEQUENCE [LARGE SCALE GENOMIC DNA]</scope>
    <source>
        <strain evidence="3 4">NBRC 108223</strain>
    </source>
</reference>
<dbReference type="eggNOG" id="COG1715">
    <property type="taxonomic scope" value="Bacteria"/>
</dbReference>
<evidence type="ECO:0000259" key="2">
    <source>
        <dbReference type="Pfam" id="PF04471"/>
    </source>
</evidence>
<sequence>MIEEIAPAAQEFRPLVPEHRQAEHVAASIMQQLRVKGAHATPGSRDGGIDVEARRAVARVKSTSAQACRADLQRLCGADRGAKGRNRRLVFFAKTGYSPEAIRYADEAKIFLFTFTLKGKVEARNERARRLLKGDTRKFRVRDFSKHTEGRTQTVKKTPVPAVDMAIFAAVVLVLAAMLVGGAYLLVQGVGGLSDPTLSALLTSACGLVLVLVAGFPGWAIWRLGTES</sequence>
<comment type="caution">
    <text evidence="3">The sequence shown here is derived from an EMBL/GenBank/DDBJ whole genome shotgun (WGS) entry which is preliminary data.</text>
</comment>
<dbReference type="GO" id="GO:0009307">
    <property type="term" value="P:DNA restriction-modification system"/>
    <property type="evidence" value="ECO:0007669"/>
    <property type="project" value="InterPro"/>
</dbReference>
<dbReference type="InterPro" id="IPR011335">
    <property type="entry name" value="Restrct_endonuc-II-like"/>
</dbReference>
<keyword evidence="1" id="KW-0472">Membrane</keyword>
<dbReference type="InterPro" id="IPR007560">
    <property type="entry name" value="Restrct_endonuc_IV_Mrr"/>
</dbReference>
<dbReference type="Proteomes" id="UP000010988">
    <property type="component" value="Unassembled WGS sequence"/>
</dbReference>
<gene>
    <name evidence="3" type="ORF">GOACH_15_00400</name>
</gene>
<dbReference type="GO" id="GO:0004519">
    <property type="term" value="F:endonuclease activity"/>
    <property type="evidence" value="ECO:0007669"/>
    <property type="project" value="InterPro"/>
</dbReference>
<dbReference type="SUPFAM" id="SSF52980">
    <property type="entry name" value="Restriction endonuclease-like"/>
    <property type="match status" value="1"/>
</dbReference>
<evidence type="ECO:0000313" key="4">
    <source>
        <dbReference type="Proteomes" id="UP000010988"/>
    </source>
</evidence>
<protein>
    <recommendedName>
        <fullName evidence="2">Restriction endonuclease type IV Mrr domain-containing protein</fullName>
    </recommendedName>
</protein>
<keyword evidence="4" id="KW-1185">Reference proteome</keyword>
<dbReference type="Pfam" id="PF04471">
    <property type="entry name" value="Mrr_cat"/>
    <property type="match status" value="1"/>
</dbReference>
<dbReference type="AlphaFoldDB" id="L7KPC7"/>
<evidence type="ECO:0000313" key="3">
    <source>
        <dbReference type="EMBL" id="GAC49548.1"/>
    </source>
</evidence>
<dbReference type="RefSeq" id="WP_005175882.1">
    <property type="nucleotide sequence ID" value="NZ_BANR01000015.1"/>
</dbReference>